<dbReference type="GO" id="GO:0062129">
    <property type="term" value="C:chitin-based extracellular matrix"/>
    <property type="evidence" value="ECO:0007669"/>
    <property type="project" value="TreeGrafter"/>
</dbReference>
<dbReference type="EMBL" id="JH431715">
    <property type="status" value="NOT_ANNOTATED_CDS"/>
    <property type="molecule type" value="Genomic_DNA"/>
</dbReference>
<accession>T1IZH0</accession>
<keyword evidence="5" id="KW-1185">Reference proteome</keyword>
<proteinExistence type="predicted"/>
<sequence>MKQTILIFLGIIHIVLSIPLPEQSQSLSGGTYNFAYDTNTGGFHSQSGSASGTSGKYGFNTADGKLNVQFSAGSGGGGGGGEPASTYSAYNGANGGGSGTYSLNLNPDGSYSYNYDLNDQGKSESRQPDGEVVGKFHFTGKDGQRKSIEYTAGRGGFQPVGDHIPKADDNGANGAPSAYSAFGGNGNGDMGSMSLNLQPGGDYSYSYALKDQSKSESGSGGKVKGQFSFVAPDGKNRAIKYTADENGFLAEGDHLPKSVEPLSINGGNDGSYYSAPLDAGARPGSYSFDYMAKAHGRSEQGNSGDIKGDYSVMSLGGNQKSSYTAGKDGFIPIHDIMINLG</sequence>
<evidence type="ECO:0000256" key="2">
    <source>
        <dbReference type="PROSITE-ProRule" id="PRU00497"/>
    </source>
</evidence>
<dbReference type="Pfam" id="PF00379">
    <property type="entry name" value="Chitin_bind_4"/>
    <property type="match status" value="4"/>
</dbReference>
<feature type="chain" id="PRO_5004579760" evidence="3">
    <location>
        <begin position="18"/>
        <end position="341"/>
    </location>
</feature>
<organism evidence="4 5">
    <name type="scientific">Strigamia maritima</name>
    <name type="common">European centipede</name>
    <name type="synonym">Geophilus maritimus</name>
    <dbReference type="NCBI Taxonomy" id="126957"/>
    <lineage>
        <taxon>Eukaryota</taxon>
        <taxon>Metazoa</taxon>
        <taxon>Ecdysozoa</taxon>
        <taxon>Arthropoda</taxon>
        <taxon>Myriapoda</taxon>
        <taxon>Chilopoda</taxon>
        <taxon>Pleurostigmophora</taxon>
        <taxon>Geophilomorpha</taxon>
        <taxon>Linotaeniidae</taxon>
        <taxon>Strigamia</taxon>
    </lineage>
</organism>
<dbReference type="AlphaFoldDB" id="T1IZH0"/>
<keyword evidence="1 2" id="KW-0193">Cuticle</keyword>
<dbReference type="InterPro" id="IPR050468">
    <property type="entry name" value="Cuticle_Struct_Prot"/>
</dbReference>
<dbReference type="GO" id="GO:0008010">
    <property type="term" value="F:structural constituent of chitin-based larval cuticle"/>
    <property type="evidence" value="ECO:0007669"/>
    <property type="project" value="TreeGrafter"/>
</dbReference>
<reference evidence="4" key="2">
    <citation type="submission" date="2015-02" db="UniProtKB">
        <authorList>
            <consortium name="EnsemblMetazoa"/>
        </authorList>
    </citation>
    <scope>IDENTIFICATION</scope>
</reference>
<dbReference type="PANTHER" id="PTHR10380">
    <property type="entry name" value="CUTICLE PROTEIN"/>
    <property type="match status" value="1"/>
</dbReference>
<dbReference type="PANTHER" id="PTHR10380:SF173">
    <property type="entry name" value="CUTICULAR PROTEIN 47EF, ISOFORM C-RELATED"/>
    <property type="match status" value="1"/>
</dbReference>
<keyword evidence="3" id="KW-0732">Signal</keyword>
<dbReference type="PROSITE" id="PS00233">
    <property type="entry name" value="CHIT_BIND_RR_1"/>
    <property type="match status" value="1"/>
</dbReference>
<evidence type="ECO:0000313" key="4">
    <source>
        <dbReference type="EnsemblMetazoa" id="SMAR006645-PA"/>
    </source>
</evidence>
<dbReference type="InterPro" id="IPR000618">
    <property type="entry name" value="Insect_cuticle"/>
</dbReference>
<dbReference type="EnsemblMetazoa" id="SMAR006645-RA">
    <property type="protein sequence ID" value="SMAR006645-PA"/>
    <property type="gene ID" value="SMAR006645"/>
</dbReference>
<dbReference type="PhylomeDB" id="T1IZH0"/>
<dbReference type="STRING" id="126957.T1IZH0"/>
<feature type="signal peptide" evidence="3">
    <location>
        <begin position="1"/>
        <end position="17"/>
    </location>
</feature>
<evidence type="ECO:0000256" key="3">
    <source>
        <dbReference type="SAM" id="SignalP"/>
    </source>
</evidence>
<dbReference type="HOGENOM" id="CLU_814617_0_0_1"/>
<evidence type="ECO:0000313" key="5">
    <source>
        <dbReference type="Proteomes" id="UP000014500"/>
    </source>
</evidence>
<dbReference type="PRINTS" id="PR00947">
    <property type="entry name" value="CUTICLE"/>
</dbReference>
<dbReference type="PROSITE" id="PS51155">
    <property type="entry name" value="CHIT_BIND_RR_2"/>
    <property type="match status" value="2"/>
</dbReference>
<dbReference type="InterPro" id="IPR031311">
    <property type="entry name" value="CHIT_BIND_RR_consensus"/>
</dbReference>
<name>T1IZH0_STRMM</name>
<dbReference type="Proteomes" id="UP000014500">
    <property type="component" value="Unassembled WGS sequence"/>
</dbReference>
<reference evidence="5" key="1">
    <citation type="submission" date="2011-05" db="EMBL/GenBank/DDBJ databases">
        <authorList>
            <person name="Richards S.R."/>
            <person name="Qu J."/>
            <person name="Jiang H."/>
            <person name="Jhangiani S.N."/>
            <person name="Agravi P."/>
            <person name="Goodspeed R."/>
            <person name="Gross S."/>
            <person name="Mandapat C."/>
            <person name="Jackson L."/>
            <person name="Mathew T."/>
            <person name="Pu L."/>
            <person name="Thornton R."/>
            <person name="Saada N."/>
            <person name="Wilczek-Boney K.B."/>
            <person name="Lee S."/>
            <person name="Kovar C."/>
            <person name="Wu Y."/>
            <person name="Scherer S.E."/>
            <person name="Worley K.C."/>
            <person name="Muzny D.M."/>
            <person name="Gibbs R."/>
        </authorList>
    </citation>
    <scope>NUCLEOTIDE SEQUENCE</scope>
    <source>
        <strain evidence="5">Brora</strain>
    </source>
</reference>
<protein>
    <submittedName>
        <fullName evidence="4">Uncharacterized protein</fullName>
    </submittedName>
</protein>
<evidence type="ECO:0000256" key="1">
    <source>
        <dbReference type="ARBA" id="ARBA00022460"/>
    </source>
</evidence>